<dbReference type="RefSeq" id="WP_071347058.1">
    <property type="nucleotide sequence ID" value="NZ_MOEA01000001.1"/>
</dbReference>
<gene>
    <name evidence="1" type="ORF">BKP66_03695</name>
</gene>
<proteinExistence type="predicted"/>
<dbReference type="Proteomes" id="UP000180036">
    <property type="component" value="Unassembled WGS sequence"/>
</dbReference>
<protein>
    <submittedName>
        <fullName evidence="1">Uncharacterized protein</fullName>
    </submittedName>
</protein>
<dbReference type="AlphaFoldDB" id="A0AAP7TCQ4"/>
<evidence type="ECO:0000313" key="2">
    <source>
        <dbReference type="Proteomes" id="UP000180036"/>
    </source>
</evidence>
<reference evidence="1 2" key="1">
    <citation type="submission" date="2016-10" db="EMBL/GenBank/DDBJ databases">
        <authorList>
            <person name="Marach S."/>
            <person name="Prathuangwong S."/>
            <person name="Takikawa Y."/>
            <person name="Dohra H."/>
        </authorList>
    </citation>
    <scope>NUCLEOTIDE SEQUENCE [LARGE SCALE GENOMIC DNA]</scope>
    <source>
        <strain evidence="1 2">K2</strain>
    </source>
</reference>
<accession>A0AAP7TCQ4</accession>
<name>A0AAP7TCQ4_BACAM</name>
<organism evidence="1 2">
    <name type="scientific">Bacillus amyloliquefaciens</name>
    <name type="common">Bacillus velezensis</name>
    <dbReference type="NCBI Taxonomy" id="1390"/>
    <lineage>
        <taxon>Bacteria</taxon>
        <taxon>Bacillati</taxon>
        <taxon>Bacillota</taxon>
        <taxon>Bacilli</taxon>
        <taxon>Bacillales</taxon>
        <taxon>Bacillaceae</taxon>
        <taxon>Bacillus</taxon>
        <taxon>Bacillus amyloliquefaciens group</taxon>
    </lineage>
</organism>
<dbReference type="EMBL" id="MOEA01000001">
    <property type="protein sequence ID" value="OIK22687.1"/>
    <property type="molecule type" value="Genomic_DNA"/>
</dbReference>
<evidence type="ECO:0000313" key="1">
    <source>
        <dbReference type="EMBL" id="OIK22687.1"/>
    </source>
</evidence>
<comment type="caution">
    <text evidence="1">The sequence shown here is derived from an EMBL/GenBank/DDBJ whole genome shotgun (WGS) entry which is preliminary data.</text>
</comment>
<sequence>MHVFYYDENFMYAGEEYVNTDVLPPNGTNVKWHPSILNPRFDKKKNIWVEAATEEYKESIKPIEPAPSKFELLEKQFADLFYVVATGGE</sequence>